<evidence type="ECO:0000313" key="2">
    <source>
        <dbReference type="Proteomes" id="UP001403385"/>
    </source>
</evidence>
<keyword evidence="2" id="KW-1185">Reference proteome</keyword>
<dbReference type="PANTHER" id="PTHR31859">
    <property type="entry name" value="TETRATRICOPEPTIDE REPEAT PROTEIN 39 FAMILY MEMBER"/>
    <property type="match status" value="1"/>
</dbReference>
<dbReference type="InterPro" id="IPR019734">
    <property type="entry name" value="TPR_rpt"/>
</dbReference>
<dbReference type="Pfam" id="PF13181">
    <property type="entry name" value="TPR_8"/>
    <property type="match status" value="1"/>
</dbReference>
<organism evidence="1 2">
    <name type="scientific">Rapidithrix thailandica</name>
    <dbReference type="NCBI Taxonomy" id="413964"/>
    <lineage>
        <taxon>Bacteria</taxon>
        <taxon>Pseudomonadati</taxon>
        <taxon>Bacteroidota</taxon>
        <taxon>Cytophagia</taxon>
        <taxon>Cytophagales</taxon>
        <taxon>Flammeovirgaceae</taxon>
        <taxon>Rapidithrix</taxon>
    </lineage>
</organism>
<dbReference type="AlphaFoldDB" id="A0AAW9S954"/>
<evidence type="ECO:0000313" key="1">
    <source>
        <dbReference type="EMBL" id="MEN7550403.1"/>
    </source>
</evidence>
<dbReference type="SMART" id="SM00028">
    <property type="entry name" value="TPR"/>
    <property type="match status" value="3"/>
</dbReference>
<reference evidence="1 2" key="1">
    <citation type="submission" date="2024-04" db="EMBL/GenBank/DDBJ databases">
        <title>Novel genus in family Flammeovirgaceae.</title>
        <authorList>
            <person name="Nguyen T.H."/>
            <person name="Vuong T.Q."/>
            <person name="Le H."/>
            <person name="Kim S.-G."/>
        </authorList>
    </citation>
    <scope>NUCLEOTIDE SEQUENCE [LARGE SCALE GENOMIC DNA]</scope>
    <source>
        <strain evidence="1 2">JCM 23209</strain>
    </source>
</reference>
<dbReference type="PANTHER" id="PTHR31859:SF1">
    <property type="entry name" value="TETRATRICOPEPTIDE REPEAT PROTEIN 39C"/>
    <property type="match status" value="1"/>
</dbReference>
<accession>A0AAW9S954</accession>
<dbReference type="EMBL" id="JBDKWZ010000013">
    <property type="protein sequence ID" value="MEN7550403.1"/>
    <property type="molecule type" value="Genomic_DNA"/>
</dbReference>
<dbReference type="InterPro" id="IPR011990">
    <property type="entry name" value="TPR-like_helical_dom_sf"/>
</dbReference>
<name>A0AAW9S954_9BACT</name>
<dbReference type="InterPro" id="IPR019412">
    <property type="entry name" value="IML2/TPR_39"/>
</dbReference>
<dbReference type="Pfam" id="PF10300">
    <property type="entry name" value="Iml2-TPR_39"/>
    <property type="match status" value="1"/>
</dbReference>
<protein>
    <submittedName>
        <fullName evidence="1">Tetratricopeptide repeat protein</fullName>
    </submittedName>
</protein>
<dbReference type="SUPFAM" id="SSF48452">
    <property type="entry name" value="TPR-like"/>
    <property type="match status" value="2"/>
</dbReference>
<sequence length="493" mass="57884">MKFRIYFFSLFIFFLIQGQTGFASFEFTLHNTKAYENFLKLKINKAHYHLDLSKKASQDNGIDIYLENFEDIIRLLITQDPALYQKLEPNEASRLKALRALDKSSPYYLYTQAEVKLQWAIVKLQFGDELGAFWKIKSAFNLLKDNHKKFPDFLPNKKTLGAFNILIGSVPAKYKWVINLLGFNGNIETGLEYLNEVIHSDSYVKLEATLYKEYLNLYILHHSNWSFNNLHQLLNKYPDNLFVYFTTALYSIKKGQAQEALDILNKAPRGKDYFSDFYFLDYLKGEANLYLGNYSQAVKHLNKYVKYHPGQNLIKDAYLKLFFAHWLQEKDDEAQTYWKLAQAKGSTVTGPDKYAKKFLEFDQLPHKEITRARFYTDGGAYRNALNTLATVNPSKLSHKSDQLEYWYRKARIYHKLRSHKQAIYYYQKTLGESDKAGHYFAPNSALQLGYIYRDVYKDTQEAKQYFHKAMEYQQHEYKLGIDSKAKAALKLLK</sequence>
<gene>
    <name evidence="1" type="ORF">AAG747_20965</name>
</gene>
<proteinExistence type="predicted"/>
<dbReference type="RefSeq" id="WP_346823184.1">
    <property type="nucleotide sequence ID" value="NZ_JBDKWZ010000013.1"/>
</dbReference>
<dbReference type="Gene3D" id="1.25.40.10">
    <property type="entry name" value="Tetratricopeptide repeat domain"/>
    <property type="match status" value="1"/>
</dbReference>
<dbReference type="Proteomes" id="UP001403385">
    <property type="component" value="Unassembled WGS sequence"/>
</dbReference>
<comment type="caution">
    <text evidence="1">The sequence shown here is derived from an EMBL/GenBank/DDBJ whole genome shotgun (WGS) entry which is preliminary data.</text>
</comment>